<gene>
    <name evidence="5" type="ORF">WOLCODRAFT_164917</name>
</gene>
<dbReference type="InterPro" id="IPR050309">
    <property type="entry name" value="Type-B_Carboxylest/Lipase"/>
</dbReference>
<dbReference type="AlphaFoldDB" id="A0A2H3JYW2"/>
<dbReference type="STRING" id="742152.A0A2H3JYW2"/>
<feature type="domain" description="Carboxylesterase type B" evidence="4">
    <location>
        <begin position="28"/>
        <end position="478"/>
    </location>
</feature>
<dbReference type="Pfam" id="PF00135">
    <property type="entry name" value="COesterase"/>
    <property type="match status" value="1"/>
</dbReference>
<dbReference type="EMBL" id="KB468157">
    <property type="protein sequence ID" value="PCH44099.1"/>
    <property type="molecule type" value="Genomic_DNA"/>
</dbReference>
<dbReference type="PROSITE" id="PS00122">
    <property type="entry name" value="CARBOXYLESTERASE_B_1"/>
    <property type="match status" value="1"/>
</dbReference>
<evidence type="ECO:0000256" key="3">
    <source>
        <dbReference type="RuleBase" id="RU361235"/>
    </source>
</evidence>
<dbReference type="PANTHER" id="PTHR11559">
    <property type="entry name" value="CARBOXYLESTERASE"/>
    <property type="match status" value="1"/>
</dbReference>
<name>A0A2H3JYW2_WOLCO</name>
<sequence>MDPNSSNTAILLATDTYATPVRRTSAAHTVQLSYGTFQGNSSGNVSSFLGIPFAEPPLGDLRFAPPHPPKSFEGVRQAVSYGAGCPQQSTGANTGALPFKLPSILDPIPGVASITNTSEDCLYLNVVTPSSVDSADGLPILLWFFGGGFETGDASTYPGEPIVERSIALGQPVIFVSANYRLNAFGFLASAEVQRAGAANLGLRDQRFAMEWIQEHISAFGGDPSKVIIWGESAGAESVAYHLVMNNGANKGLFRGAFMESGFPHVLTDITDGQPYYDYLVEQTDCAGKTDTLKCLRHAPFEQLMAAINATPSYINYTSLNLTWKPRIDGHILTRDPFHSLEIGLYSKVPIVAGDCDDEGTIFSLTTLNVTTDEEFLDYIHTMLLPYASDAEMKAIGEAYPADPSLGSPYDTGSKYNITPQYKRLASFQGDFDFHAPRRLMLNITSRTQDTWAFLFKRNKEPFVGSYHTSDIAEFFTNIDYIGMDSLINFANNLDPNVHGGLPSNLSYLSSIDWKQWDSNPAAPPLLTFWDPVPSVNITADTYREDAIALLNNITLQAI</sequence>
<keyword evidence="6" id="KW-1185">Reference proteome</keyword>
<evidence type="ECO:0000256" key="2">
    <source>
        <dbReference type="ARBA" id="ARBA00022801"/>
    </source>
</evidence>
<dbReference type="Gene3D" id="3.40.50.1820">
    <property type="entry name" value="alpha/beta hydrolase"/>
    <property type="match status" value="1"/>
</dbReference>
<keyword evidence="2 3" id="KW-0378">Hydrolase</keyword>
<reference evidence="5 6" key="1">
    <citation type="journal article" date="2012" name="Science">
        <title>The Paleozoic origin of enzymatic lignin decomposition reconstructed from 31 fungal genomes.</title>
        <authorList>
            <person name="Floudas D."/>
            <person name="Binder M."/>
            <person name="Riley R."/>
            <person name="Barry K."/>
            <person name="Blanchette R.A."/>
            <person name="Henrissat B."/>
            <person name="Martinez A.T."/>
            <person name="Otillar R."/>
            <person name="Spatafora J.W."/>
            <person name="Yadav J.S."/>
            <person name="Aerts A."/>
            <person name="Benoit I."/>
            <person name="Boyd A."/>
            <person name="Carlson A."/>
            <person name="Copeland A."/>
            <person name="Coutinho P.M."/>
            <person name="de Vries R.P."/>
            <person name="Ferreira P."/>
            <person name="Findley K."/>
            <person name="Foster B."/>
            <person name="Gaskell J."/>
            <person name="Glotzer D."/>
            <person name="Gorecki P."/>
            <person name="Heitman J."/>
            <person name="Hesse C."/>
            <person name="Hori C."/>
            <person name="Igarashi K."/>
            <person name="Jurgens J.A."/>
            <person name="Kallen N."/>
            <person name="Kersten P."/>
            <person name="Kohler A."/>
            <person name="Kuees U."/>
            <person name="Kumar T.K.A."/>
            <person name="Kuo A."/>
            <person name="LaButti K."/>
            <person name="Larrondo L.F."/>
            <person name="Lindquist E."/>
            <person name="Ling A."/>
            <person name="Lombard V."/>
            <person name="Lucas S."/>
            <person name="Lundell T."/>
            <person name="Martin R."/>
            <person name="McLaughlin D.J."/>
            <person name="Morgenstern I."/>
            <person name="Morin E."/>
            <person name="Murat C."/>
            <person name="Nagy L.G."/>
            <person name="Nolan M."/>
            <person name="Ohm R.A."/>
            <person name="Patyshakuliyeva A."/>
            <person name="Rokas A."/>
            <person name="Ruiz-Duenas F.J."/>
            <person name="Sabat G."/>
            <person name="Salamov A."/>
            <person name="Samejima M."/>
            <person name="Schmutz J."/>
            <person name="Slot J.C."/>
            <person name="St John F."/>
            <person name="Stenlid J."/>
            <person name="Sun H."/>
            <person name="Sun S."/>
            <person name="Syed K."/>
            <person name="Tsang A."/>
            <person name="Wiebenga A."/>
            <person name="Young D."/>
            <person name="Pisabarro A."/>
            <person name="Eastwood D.C."/>
            <person name="Martin F."/>
            <person name="Cullen D."/>
            <person name="Grigoriev I.V."/>
            <person name="Hibbett D.S."/>
        </authorList>
    </citation>
    <scope>NUCLEOTIDE SEQUENCE [LARGE SCALE GENOMIC DNA]</scope>
    <source>
        <strain evidence="5 6">MD-104</strain>
    </source>
</reference>
<dbReference type="EC" id="3.1.1.-" evidence="3"/>
<comment type="similarity">
    <text evidence="1 3">Belongs to the type-B carboxylesterase/lipase family.</text>
</comment>
<evidence type="ECO:0000256" key="1">
    <source>
        <dbReference type="ARBA" id="ARBA00005964"/>
    </source>
</evidence>
<proteinExistence type="inferred from homology"/>
<evidence type="ECO:0000313" key="6">
    <source>
        <dbReference type="Proteomes" id="UP000218811"/>
    </source>
</evidence>
<dbReference type="Proteomes" id="UP000218811">
    <property type="component" value="Unassembled WGS sequence"/>
</dbReference>
<organism evidence="5 6">
    <name type="scientific">Wolfiporia cocos (strain MD-104)</name>
    <name type="common">Brown rot fungus</name>
    <dbReference type="NCBI Taxonomy" id="742152"/>
    <lineage>
        <taxon>Eukaryota</taxon>
        <taxon>Fungi</taxon>
        <taxon>Dikarya</taxon>
        <taxon>Basidiomycota</taxon>
        <taxon>Agaricomycotina</taxon>
        <taxon>Agaricomycetes</taxon>
        <taxon>Polyporales</taxon>
        <taxon>Phaeolaceae</taxon>
        <taxon>Wolfiporia</taxon>
    </lineage>
</organism>
<dbReference type="InterPro" id="IPR019826">
    <property type="entry name" value="Carboxylesterase_B_AS"/>
</dbReference>
<dbReference type="OMA" id="GCPFDTG"/>
<dbReference type="SUPFAM" id="SSF53474">
    <property type="entry name" value="alpha/beta-Hydrolases"/>
    <property type="match status" value="1"/>
</dbReference>
<protein>
    <recommendedName>
        <fullName evidence="3">Carboxylic ester hydrolase</fullName>
        <ecNumber evidence="3">3.1.1.-</ecNumber>
    </recommendedName>
</protein>
<dbReference type="GO" id="GO:0016787">
    <property type="term" value="F:hydrolase activity"/>
    <property type="evidence" value="ECO:0007669"/>
    <property type="project" value="UniProtKB-KW"/>
</dbReference>
<accession>A0A2H3JYW2</accession>
<dbReference type="PROSITE" id="PS00941">
    <property type="entry name" value="CARBOXYLESTERASE_B_2"/>
    <property type="match status" value="1"/>
</dbReference>
<dbReference type="InterPro" id="IPR029058">
    <property type="entry name" value="AB_hydrolase_fold"/>
</dbReference>
<evidence type="ECO:0000313" key="5">
    <source>
        <dbReference type="EMBL" id="PCH44099.1"/>
    </source>
</evidence>
<dbReference type="InterPro" id="IPR019819">
    <property type="entry name" value="Carboxylesterase_B_CS"/>
</dbReference>
<dbReference type="OrthoDB" id="408631at2759"/>
<dbReference type="InterPro" id="IPR002018">
    <property type="entry name" value="CarbesteraseB"/>
</dbReference>
<evidence type="ECO:0000259" key="4">
    <source>
        <dbReference type="Pfam" id="PF00135"/>
    </source>
</evidence>